<dbReference type="Proteomes" id="UP000245207">
    <property type="component" value="Unassembled WGS sequence"/>
</dbReference>
<dbReference type="GO" id="GO:0003964">
    <property type="term" value="F:RNA-directed DNA polymerase activity"/>
    <property type="evidence" value="ECO:0007669"/>
    <property type="project" value="UniProtKB-KW"/>
</dbReference>
<keyword evidence="2" id="KW-1185">Reference proteome</keyword>
<dbReference type="PANTHER" id="PTHR36617">
    <property type="entry name" value="PROTEIN, PUTATIVE-RELATED"/>
    <property type="match status" value="1"/>
</dbReference>
<sequence length="284" mass="32476">MSWIAWKKVCSNSRCGGLGICSLLATNFAMLSKWWWRFHTDTNSLWGSIIISIHGNHGGFDFNDNSLMRLPPGPWKTILGINKPLLSANVDVNSIFSKRIGNGSSTIFWNDVWFGTTDLKSLFPRLHVLETDKGCLVSARCTLLSGVVHFLWGWRRPIREGVEREQLNNLLGLLQHFSPTNFPDTWICNLNDTNKFSVSSMRRRIEDLILLSSVEHVRWNKSLPLKINIHSWRLYLDRLPTRCNLDDRASLRGLFGCEELMVYDHFLVGFDSLPKSSLQSNLVG</sequence>
<evidence type="ECO:0000313" key="2">
    <source>
        <dbReference type="Proteomes" id="UP000245207"/>
    </source>
</evidence>
<name>A0A2U1NU63_ARTAN</name>
<gene>
    <name evidence="1" type="ORF">CTI12_AA228420</name>
</gene>
<accession>A0A2U1NU63</accession>
<dbReference type="AlphaFoldDB" id="A0A2U1NU63"/>
<proteinExistence type="predicted"/>
<dbReference type="EMBL" id="PKPP01002178">
    <property type="protein sequence ID" value="PWA77073.1"/>
    <property type="molecule type" value="Genomic_DNA"/>
</dbReference>
<reference evidence="1 2" key="1">
    <citation type="journal article" date="2018" name="Mol. Plant">
        <title>The genome of Artemisia annua provides insight into the evolution of Asteraceae family and artemisinin biosynthesis.</title>
        <authorList>
            <person name="Shen Q."/>
            <person name="Zhang L."/>
            <person name="Liao Z."/>
            <person name="Wang S."/>
            <person name="Yan T."/>
            <person name="Shi P."/>
            <person name="Liu M."/>
            <person name="Fu X."/>
            <person name="Pan Q."/>
            <person name="Wang Y."/>
            <person name="Lv Z."/>
            <person name="Lu X."/>
            <person name="Zhang F."/>
            <person name="Jiang W."/>
            <person name="Ma Y."/>
            <person name="Chen M."/>
            <person name="Hao X."/>
            <person name="Li L."/>
            <person name="Tang Y."/>
            <person name="Lv G."/>
            <person name="Zhou Y."/>
            <person name="Sun X."/>
            <person name="Brodelius P.E."/>
            <person name="Rose J.K.C."/>
            <person name="Tang K."/>
        </authorList>
    </citation>
    <scope>NUCLEOTIDE SEQUENCE [LARGE SCALE GENOMIC DNA]</scope>
    <source>
        <strain evidence="2">cv. Huhao1</strain>
        <tissue evidence="1">Leaf</tissue>
    </source>
</reference>
<evidence type="ECO:0000313" key="1">
    <source>
        <dbReference type="EMBL" id="PWA77073.1"/>
    </source>
</evidence>
<dbReference type="PANTHER" id="PTHR36617:SF16">
    <property type="entry name" value="OS04G0516500 PROTEIN"/>
    <property type="match status" value="1"/>
</dbReference>
<keyword evidence="1" id="KW-0808">Transferase</keyword>
<protein>
    <submittedName>
        <fullName evidence="1">Reverse transcriptase zinc-binding domain-containing protein</fullName>
    </submittedName>
</protein>
<keyword evidence="1" id="KW-0695">RNA-directed DNA polymerase</keyword>
<comment type="caution">
    <text evidence="1">The sequence shown here is derived from an EMBL/GenBank/DDBJ whole genome shotgun (WGS) entry which is preliminary data.</text>
</comment>
<organism evidence="1 2">
    <name type="scientific">Artemisia annua</name>
    <name type="common">Sweet wormwood</name>
    <dbReference type="NCBI Taxonomy" id="35608"/>
    <lineage>
        <taxon>Eukaryota</taxon>
        <taxon>Viridiplantae</taxon>
        <taxon>Streptophyta</taxon>
        <taxon>Embryophyta</taxon>
        <taxon>Tracheophyta</taxon>
        <taxon>Spermatophyta</taxon>
        <taxon>Magnoliopsida</taxon>
        <taxon>eudicotyledons</taxon>
        <taxon>Gunneridae</taxon>
        <taxon>Pentapetalae</taxon>
        <taxon>asterids</taxon>
        <taxon>campanulids</taxon>
        <taxon>Asterales</taxon>
        <taxon>Asteraceae</taxon>
        <taxon>Asteroideae</taxon>
        <taxon>Anthemideae</taxon>
        <taxon>Artemisiinae</taxon>
        <taxon>Artemisia</taxon>
    </lineage>
</organism>
<keyword evidence="1" id="KW-0548">Nucleotidyltransferase</keyword>